<feature type="transmembrane region" description="Helical" evidence="1">
    <location>
        <begin position="12"/>
        <end position="30"/>
    </location>
</feature>
<dbReference type="RefSeq" id="WP_194372030.1">
    <property type="nucleotide sequence ID" value="NZ_CP054492.1"/>
</dbReference>
<dbReference type="Proteomes" id="UP000593994">
    <property type="component" value="Chromosome"/>
</dbReference>
<dbReference type="KEGG" id="sbal:HUE88_05865"/>
<evidence type="ECO:0000313" key="3">
    <source>
        <dbReference type="Proteomes" id="UP000593994"/>
    </source>
</evidence>
<organism evidence="2 3">
    <name type="scientific">Candidatus Sulfurimonas baltica</name>
    <dbReference type="NCBI Taxonomy" id="2740404"/>
    <lineage>
        <taxon>Bacteria</taxon>
        <taxon>Pseudomonadati</taxon>
        <taxon>Campylobacterota</taxon>
        <taxon>Epsilonproteobacteria</taxon>
        <taxon>Campylobacterales</taxon>
        <taxon>Sulfurimonadaceae</taxon>
        <taxon>Sulfurimonas</taxon>
    </lineage>
</organism>
<evidence type="ECO:0000256" key="1">
    <source>
        <dbReference type="SAM" id="Phobius"/>
    </source>
</evidence>
<proteinExistence type="predicted"/>
<dbReference type="AlphaFoldDB" id="A0A7S7RP44"/>
<feature type="transmembrane region" description="Helical" evidence="1">
    <location>
        <begin position="36"/>
        <end position="58"/>
    </location>
</feature>
<keyword evidence="1" id="KW-0812">Transmembrane</keyword>
<protein>
    <submittedName>
        <fullName evidence="2">Uncharacterized protein</fullName>
    </submittedName>
</protein>
<gene>
    <name evidence="2" type="ORF">HUE88_05865</name>
</gene>
<evidence type="ECO:0000313" key="2">
    <source>
        <dbReference type="EMBL" id="QOY53204.1"/>
    </source>
</evidence>
<reference evidence="2 3" key="1">
    <citation type="submission" date="2020-05" db="EMBL/GenBank/DDBJ databases">
        <title>Sulfurimonas marisnigri, sp. nov., and Sulfurimonas baltica, sp. nov., manganese oxide reducing chemolithoautotrophs of the class Epsilonproteobacteria isolated from the pelagic redoxclines of the Black and Baltic Seas and emended description of the genus Sulfurimonas.</title>
        <authorList>
            <person name="Henkel J.V."/>
            <person name="Laudan C."/>
            <person name="Werner J."/>
            <person name="Neu T."/>
            <person name="Plewe S."/>
            <person name="Sproer C."/>
            <person name="Bunk B."/>
            <person name="Schulz-Vogt H.N."/>
        </authorList>
    </citation>
    <scope>NUCLEOTIDE SEQUENCE [LARGE SCALE GENOMIC DNA]</scope>
    <source>
        <strain evidence="2 3">GD2</strain>
    </source>
</reference>
<dbReference type="EMBL" id="CP054492">
    <property type="protein sequence ID" value="QOY53204.1"/>
    <property type="molecule type" value="Genomic_DNA"/>
</dbReference>
<keyword evidence="3" id="KW-1185">Reference proteome</keyword>
<keyword evidence="1" id="KW-1133">Transmembrane helix</keyword>
<keyword evidence="1" id="KW-0472">Membrane</keyword>
<name>A0A7S7RP44_9BACT</name>
<accession>A0A7S7RP44</accession>
<sequence length="81" mass="9096">MKKDTKQDIYNKILIFASLAVIIQSIYSIFTSSGPINQHIGFLILSSIIFILGVAIAATNKLTKKRQDQITEDIKEEKNNV</sequence>